<proteinExistence type="predicted"/>
<dbReference type="KEGG" id="cgn:OK18_01275"/>
<dbReference type="Proteomes" id="UP000035213">
    <property type="component" value="Chromosome"/>
</dbReference>
<reference evidence="1 2" key="1">
    <citation type="submission" date="2014-11" db="EMBL/GenBank/DDBJ databases">
        <authorList>
            <person name="Park G.-S."/>
            <person name="Hong S.-J."/>
            <person name="Jung B.K."/>
            <person name="Khan A.R."/>
            <person name="Kwak Y."/>
            <person name="Shin J.-H."/>
        </authorList>
    </citation>
    <scope>NUCLEOTIDE SEQUENCE [LARGE SCALE GENOMIC DNA]</scope>
    <source>
        <strain evidence="1 2">DSM 27622</strain>
    </source>
</reference>
<evidence type="ECO:0000313" key="2">
    <source>
        <dbReference type="Proteomes" id="UP000035213"/>
    </source>
</evidence>
<dbReference type="PATRIC" id="fig|1324352.5.peg.277"/>
<name>A0A0G3M331_CHRGL</name>
<protein>
    <submittedName>
        <fullName evidence="1">Uncharacterized protein</fullName>
    </submittedName>
</protein>
<accession>A0A0G3M331</accession>
<dbReference type="STRING" id="1324352.OK18_01275"/>
<sequence>MSSCSVKYEYKNIAISFGYSQIEWILLIRGLKPVSIECISYFFQGFQHIHIIFNLQENRMIFKVKRQLLLWNSCLFIFF</sequence>
<gene>
    <name evidence="1" type="ORF">OK18_01275</name>
</gene>
<organism evidence="1 2">
    <name type="scientific">Chryseobacterium gallinarum</name>
    <dbReference type="NCBI Taxonomy" id="1324352"/>
    <lineage>
        <taxon>Bacteria</taxon>
        <taxon>Pseudomonadati</taxon>
        <taxon>Bacteroidota</taxon>
        <taxon>Flavobacteriia</taxon>
        <taxon>Flavobacteriales</taxon>
        <taxon>Weeksellaceae</taxon>
        <taxon>Chryseobacterium group</taxon>
        <taxon>Chryseobacterium</taxon>
    </lineage>
</organism>
<dbReference type="AlphaFoldDB" id="A0A0G3M331"/>
<dbReference type="EMBL" id="CP009928">
    <property type="protein sequence ID" value="AKK71452.1"/>
    <property type="molecule type" value="Genomic_DNA"/>
</dbReference>
<evidence type="ECO:0000313" key="1">
    <source>
        <dbReference type="EMBL" id="AKK71452.1"/>
    </source>
</evidence>